<evidence type="ECO:0000256" key="3">
    <source>
        <dbReference type="ARBA" id="ARBA00022679"/>
    </source>
</evidence>
<protein>
    <submittedName>
        <fullName evidence="9">Exopolysaccharide biosynthesis polyprenyl glycosylphosphotransferase</fullName>
    </submittedName>
</protein>
<dbReference type="Pfam" id="PF13727">
    <property type="entry name" value="CoA_binding_3"/>
    <property type="match status" value="1"/>
</dbReference>
<feature type="transmembrane region" description="Helical" evidence="7">
    <location>
        <begin position="106"/>
        <end position="123"/>
    </location>
</feature>
<dbReference type="PANTHER" id="PTHR30576">
    <property type="entry name" value="COLANIC BIOSYNTHESIS UDP-GLUCOSE LIPID CARRIER TRANSFERASE"/>
    <property type="match status" value="1"/>
</dbReference>
<proteinExistence type="inferred from homology"/>
<dbReference type="RefSeq" id="WP_179482141.1">
    <property type="nucleotide sequence ID" value="NZ_JACCFW010000001.1"/>
</dbReference>
<dbReference type="AlphaFoldDB" id="A0A853DL56"/>
<evidence type="ECO:0000313" key="10">
    <source>
        <dbReference type="Proteomes" id="UP000571817"/>
    </source>
</evidence>
<dbReference type="Proteomes" id="UP000571817">
    <property type="component" value="Unassembled WGS sequence"/>
</dbReference>
<organism evidence="9 10">
    <name type="scientific">Allobranchiibius huperziae</name>
    <dbReference type="NCBI Taxonomy" id="1874116"/>
    <lineage>
        <taxon>Bacteria</taxon>
        <taxon>Bacillati</taxon>
        <taxon>Actinomycetota</taxon>
        <taxon>Actinomycetes</taxon>
        <taxon>Micrococcales</taxon>
        <taxon>Dermacoccaceae</taxon>
        <taxon>Allobranchiibius</taxon>
    </lineage>
</organism>
<keyword evidence="3 9" id="KW-0808">Transferase</keyword>
<feature type="transmembrane region" description="Helical" evidence="7">
    <location>
        <begin position="28"/>
        <end position="47"/>
    </location>
</feature>
<reference evidence="9 10" key="1">
    <citation type="submission" date="2020-07" db="EMBL/GenBank/DDBJ databases">
        <title>Sequencing the genomes of 1000 actinobacteria strains.</title>
        <authorList>
            <person name="Klenk H.-P."/>
        </authorList>
    </citation>
    <scope>NUCLEOTIDE SEQUENCE [LARGE SCALE GENOMIC DNA]</scope>
    <source>
        <strain evidence="9 10">DSM 29531</strain>
    </source>
</reference>
<dbReference type="InterPro" id="IPR003362">
    <property type="entry name" value="Bact_transf"/>
</dbReference>
<keyword evidence="4 7" id="KW-0812">Transmembrane</keyword>
<comment type="similarity">
    <text evidence="2">Belongs to the bacterial sugar transferase family.</text>
</comment>
<dbReference type="InterPro" id="IPR017475">
    <property type="entry name" value="EPS_sugar_tfrase"/>
</dbReference>
<name>A0A853DL56_9MICO</name>
<evidence type="ECO:0000256" key="1">
    <source>
        <dbReference type="ARBA" id="ARBA00004141"/>
    </source>
</evidence>
<feature type="transmembrane region" description="Helical" evidence="7">
    <location>
        <begin position="129"/>
        <end position="152"/>
    </location>
</feature>
<sequence>MSAQLEIAEGHPVKEPVFVEASRWRPRFVVTAVGVDALAIAVALVSAKLLRFGNGSQALSGTSHATYLTVAISLLCAWMAALAFTQSYRPEHATIGNEAYLRVVRSSFFIFGVLAMVALALRLQFARGYIAIAFPLGVALLILGRFAIRVWLVHSRDAGRCMDTVLVVGAPQEVRYVADRIGRTPEAGFVISGVVTGADRAGTFELRDGNLVPDAGAVDNALATALAHDVSAIIIAGHAQVSDTYLRELGWSLERTGIGMVLANRMTDVAGPRIHRTPVEGLPLMSVEAPRYDGGRYLLKRIFDVVVSGLLLVVTSPLFAVIALLIKLDDHGPVLFRQDRVGVNGETFAMTKFRSMVVDAESRLDGLAPDAGLAHPLFKMRQDPRVTRVGRALRAYSLDELPQLLDVFAGNMSMVGPRPALTREVSVYRDNAHRRLNVKPGITGPWQVGGRSNLSWEDSIRKDLYYVENWTLVGDCLLLVKTVKAVLTRDGAF</sequence>
<dbReference type="GO" id="GO:0016780">
    <property type="term" value="F:phosphotransferase activity, for other substituted phosphate groups"/>
    <property type="evidence" value="ECO:0007669"/>
    <property type="project" value="TreeGrafter"/>
</dbReference>
<dbReference type="NCBIfam" id="TIGR03025">
    <property type="entry name" value="EPS_sugtrans"/>
    <property type="match status" value="1"/>
</dbReference>
<comment type="subcellular location">
    <subcellularLocation>
        <location evidence="1">Membrane</location>
        <topology evidence="1">Multi-pass membrane protein</topology>
    </subcellularLocation>
</comment>
<keyword evidence="10" id="KW-1185">Reference proteome</keyword>
<keyword evidence="6 7" id="KW-0472">Membrane</keyword>
<accession>A0A853DL56</accession>
<evidence type="ECO:0000256" key="6">
    <source>
        <dbReference type="ARBA" id="ARBA00023136"/>
    </source>
</evidence>
<evidence type="ECO:0000256" key="4">
    <source>
        <dbReference type="ARBA" id="ARBA00022692"/>
    </source>
</evidence>
<feature type="transmembrane region" description="Helical" evidence="7">
    <location>
        <begin position="305"/>
        <end position="326"/>
    </location>
</feature>
<feature type="transmembrane region" description="Helical" evidence="7">
    <location>
        <begin position="67"/>
        <end position="85"/>
    </location>
</feature>
<keyword evidence="5 7" id="KW-1133">Transmembrane helix</keyword>
<feature type="domain" description="Bacterial sugar transferase" evidence="8">
    <location>
        <begin position="300"/>
        <end position="487"/>
    </location>
</feature>
<evidence type="ECO:0000256" key="5">
    <source>
        <dbReference type="ARBA" id="ARBA00022989"/>
    </source>
</evidence>
<gene>
    <name evidence="9" type="ORF">HNR15_002414</name>
</gene>
<dbReference type="EMBL" id="JACCFW010000001">
    <property type="protein sequence ID" value="NYJ75451.1"/>
    <property type="molecule type" value="Genomic_DNA"/>
</dbReference>
<dbReference type="PANTHER" id="PTHR30576:SF10">
    <property type="entry name" value="SLL5057 PROTEIN"/>
    <property type="match status" value="1"/>
</dbReference>
<comment type="caution">
    <text evidence="9">The sequence shown here is derived from an EMBL/GenBank/DDBJ whole genome shotgun (WGS) entry which is preliminary data.</text>
</comment>
<evidence type="ECO:0000256" key="7">
    <source>
        <dbReference type="SAM" id="Phobius"/>
    </source>
</evidence>
<evidence type="ECO:0000259" key="8">
    <source>
        <dbReference type="Pfam" id="PF02397"/>
    </source>
</evidence>
<evidence type="ECO:0000313" key="9">
    <source>
        <dbReference type="EMBL" id="NYJ75451.1"/>
    </source>
</evidence>
<evidence type="ECO:0000256" key="2">
    <source>
        <dbReference type="ARBA" id="ARBA00006464"/>
    </source>
</evidence>
<dbReference type="Pfam" id="PF02397">
    <property type="entry name" value="Bac_transf"/>
    <property type="match status" value="1"/>
</dbReference>
<dbReference type="GO" id="GO:0016020">
    <property type="term" value="C:membrane"/>
    <property type="evidence" value="ECO:0007669"/>
    <property type="project" value="UniProtKB-SubCell"/>
</dbReference>